<protein>
    <submittedName>
        <fullName evidence="1">Resolvase</fullName>
    </submittedName>
</protein>
<gene>
    <name evidence="1" type="ORF">P378_14225</name>
</gene>
<proteinExistence type="predicted"/>
<dbReference type="OrthoDB" id="1848801at2"/>
<dbReference type="AlphaFoldDB" id="A0A2C6M9C6"/>
<accession>A0A2C6M9C6</accession>
<evidence type="ECO:0000313" key="2">
    <source>
        <dbReference type="Proteomes" id="UP000222564"/>
    </source>
</evidence>
<dbReference type="EMBL" id="AWQQ01000085">
    <property type="protein sequence ID" value="PHJ37739.1"/>
    <property type="molecule type" value="Genomic_DNA"/>
</dbReference>
<dbReference type="RefSeq" id="WP_099083505.1">
    <property type="nucleotide sequence ID" value="NZ_AWQQ01000085.1"/>
</dbReference>
<name>A0A2C6M9C6_9FIRM</name>
<dbReference type="Proteomes" id="UP000222564">
    <property type="component" value="Unassembled WGS sequence"/>
</dbReference>
<sequence>MTTEELYELMEDGNLGYASVYKQGDQGMHTDYMFKMTAENIANFIGKNAYNADKIIMTDMCDTLICESVYGGFIMNCPDQNLCREIIPHLAPIQMGEVESKEFQLATREEMQALWDAEEEVVMQAEFRIL</sequence>
<evidence type="ECO:0000313" key="1">
    <source>
        <dbReference type="EMBL" id="PHJ37739.1"/>
    </source>
</evidence>
<keyword evidence="2" id="KW-1185">Reference proteome</keyword>
<reference evidence="1 2" key="1">
    <citation type="submission" date="2013-09" db="EMBL/GenBank/DDBJ databases">
        <title>Biodegradation of hydrocarbons in the deep terrestrial subsurface : characterization of a microbial consortium composed of two Desulfotomaculum species originating from a deep geological formation.</title>
        <authorList>
            <person name="Aullo T."/>
            <person name="Berlendis S."/>
            <person name="Lascourreges J.-F."/>
            <person name="Dessort D."/>
            <person name="Saint-Laurent S."/>
            <person name="Schraauwers B."/>
            <person name="Mas J."/>
            <person name="Magot M."/>
            <person name="Ranchou-Peyruse A."/>
        </authorList>
    </citation>
    <scope>NUCLEOTIDE SEQUENCE [LARGE SCALE GENOMIC DNA]</scope>
    <source>
        <strain evidence="1 2">Bs107</strain>
    </source>
</reference>
<comment type="caution">
    <text evidence="1">The sequence shown here is derived from an EMBL/GenBank/DDBJ whole genome shotgun (WGS) entry which is preliminary data.</text>
</comment>
<organism evidence="1 2">
    <name type="scientific">Desulforamulus profundi</name>
    <dbReference type="NCBI Taxonomy" id="1383067"/>
    <lineage>
        <taxon>Bacteria</taxon>
        <taxon>Bacillati</taxon>
        <taxon>Bacillota</taxon>
        <taxon>Clostridia</taxon>
        <taxon>Eubacteriales</taxon>
        <taxon>Peptococcaceae</taxon>
        <taxon>Desulforamulus</taxon>
    </lineage>
</organism>